<gene>
    <name evidence="1" type="ORF">ATZ36_00915</name>
</gene>
<dbReference type="Proteomes" id="UP000095237">
    <property type="component" value="Unassembled WGS sequence"/>
</dbReference>
<reference evidence="1 2" key="1">
    <citation type="submission" date="2015-11" db="EMBL/GenBank/DDBJ databases">
        <title>Evidence for parallel genomic evolution in an endosymbiosis of termite gut flagellates.</title>
        <authorList>
            <person name="Zheng H."/>
        </authorList>
    </citation>
    <scope>NUCLEOTIDE SEQUENCE [LARGE SCALE GENOMIC DNA]</scope>
    <source>
        <strain evidence="1 2">CET450</strain>
    </source>
</reference>
<accession>A0A1E5IJ97</accession>
<proteinExistence type="predicted"/>
<keyword evidence="2" id="KW-1185">Reference proteome</keyword>
<dbReference type="EMBL" id="LNVX01000324">
    <property type="protein sequence ID" value="OEG70491.1"/>
    <property type="molecule type" value="Genomic_DNA"/>
</dbReference>
<name>A0A1E5IJ97_ENDTX</name>
<evidence type="ECO:0000313" key="1">
    <source>
        <dbReference type="EMBL" id="OEG70491.1"/>
    </source>
</evidence>
<evidence type="ECO:0000313" key="2">
    <source>
        <dbReference type="Proteomes" id="UP000095237"/>
    </source>
</evidence>
<dbReference type="AlphaFoldDB" id="A0A1E5IJ97"/>
<protein>
    <submittedName>
        <fullName evidence="1">Uncharacterized protein</fullName>
    </submittedName>
</protein>
<organism evidence="1 2">
    <name type="scientific">Endomicrobium trichonymphae</name>
    <dbReference type="NCBI Taxonomy" id="1408204"/>
    <lineage>
        <taxon>Bacteria</taxon>
        <taxon>Pseudomonadati</taxon>
        <taxon>Elusimicrobiota</taxon>
        <taxon>Endomicrobiia</taxon>
        <taxon>Endomicrobiales</taxon>
        <taxon>Endomicrobiaceae</taxon>
        <taxon>Candidatus Endomicrobiellum</taxon>
    </lineage>
</organism>
<sequence length="68" mass="8087">MILQNIFQKLTLGKTQVLSMEQKPPIEEITFNIEDLEILKDKAEKNYTDRQFIIKLRNYLKIHKLPNG</sequence>
<comment type="caution">
    <text evidence="1">The sequence shown here is derived from an EMBL/GenBank/DDBJ whole genome shotgun (WGS) entry which is preliminary data.</text>
</comment>